<gene>
    <name evidence="1" type="ORF">ZIOFF_010833</name>
</gene>
<evidence type="ECO:0000313" key="2">
    <source>
        <dbReference type="Proteomes" id="UP000734854"/>
    </source>
</evidence>
<organism evidence="1 2">
    <name type="scientific">Zingiber officinale</name>
    <name type="common">Ginger</name>
    <name type="synonym">Amomum zingiber</name>
    <dbReference type="NCBI Taxonomy" id="94328"/>
    <lineage>
        <taxon>Eukaryota</taxon>
        <taxon>Viridiplantae</taxon>
        <taxon>Streptophyta</taxon>
        <taxon>Embryophyta</taxon>
        <taxon>Tracheophyta</taxon>
        <taxon>Spermatophyta</taxon>
        <taxon>Magnoliopsida</taxon>
        <taxon>Liliopsida</taxon>
        <taxon>Zingiberales</taxon>
        <taxon>Zingiberaceae</taxon>
        <taxon>Zingiber</taxon>
    </lineage>
</organism>
<sequence>MDVYFDNESAEVVVSSLHLGDGHGSSLFTNSNWFSFENDRGFNKCLTDSVTSSSPNSDGTLPNVDEVDNMVLVDDSNDTTRSIHG</sequence>
<dbReference type="AlphaFoldDB" id="A0A8J5M011"/>
<reference evidence="1 2" key="1">
    <citation type="submission" date="2020-08" db="EMBL/GenBank/DDBJ databases">
        <title>Plant Genome Project.</title>
        <authorList>
            <person name="Zhang R.-G."/>
        </authorList>
    </citation>
    <scope>NUCLEOTIDE SEQUENCE [LARGE SCALE GENOMIC DNA]</scope>
    <source>
        <tissue evidence="1">Rhizome</tissue>
    </source>
</reference>
<keyword evidence="2" id="KW-1185">Reference proteome</keyword>
<comment type="caution">
    <text evidence="1">The sequence shown here is derived from an EMBL/GenBank/DDBJ whole genome shotgun (WGS) entry which is preliminary data.</text>
</comment>
<evidence type="ECO:0000313" key="1">
    <source>
        <dbReference type="EMBL" id="KAG6528649.1"/>
    </source>
</evidence>
<protein>
    <submittedName>
        <fullName evidence="1">Uncharacterized protein</fullName>
    </submittedName>
</protein>
<accession>A0A8J5M011</accession>
<dbReference type="Proteomes" id="UP000734854">
    <property type="component" value="Unassembled WGS sequence"/>
</dbReference>
<proteinExistence type="predicted"/>
<name>A0A8J5M011_ZINOF</name>
<dbReference type="EMBL" id="JACMSC010000003">
    <property type="protein sequence ID" value="KAG6528649.1"/>
    <property type="molecule type" value="Genomic_DNA"/>
</dbReference>